<dbReference type="Proteomes" id="UP000029003">
    <property type="component" value="Unassembled WGS sequence"/>
</dbReference>
<keyword evidence="1" id="KW-0378">Hydrolase</keyword>
<gene>
    <name evidence="1" type="ORF">THER5_1869</name>
</gene>
<keyword evidence="1" id="KW-0067">ATP-binding</keyword>
<dbReference type="EMBL" id="JGZT01000006">
    <property type="protein sequence ID" value="KFJ02836.1"/>
    <property type="molecule type" value="Genomic_DNA"/>
</dbReference>
<reference evidence="1 2" key="1">
    <citation type="submission" date="2014-03" db="EMBL/GenBank/DDBJ databases">
        <title>Genomics of Bifidobacteria.</title>
        <authorList>
            <person name="Ventura M."/>
            <person name="Milani C."/>
            <person name="Lugli G.A."/>
        </authorList>
    </citation>
    <scope>NUCLEOTIDE SEQUENCE [LARGE SCALE GENOMIC DNA]</scope>
    <source>
        <strain evidence="1 2">LMG 21395</strain>
    </source>
</reference>
<evidence type="ECO:0000313" key="2">
    <source>
        <dbReference type="Proteomes" id="UP000029003"/>
    </source>
</evidence>
<dbReference type="GO" id="GO:0004386">
    <property type="term" value="F:helicase activity"/>
    <property type="evidence" value="ECO:0007669"/>
    <property type="project" value="UniProtKB-KW"/>
</dbReference>
<organism evidence="1 2">
    <name type="scientific">Bifidobacterium thermacidophilum subsp. thermacidophilum</name>
    <dbReference type="NCBI Taxonomy" id="79262"/>
    <lineage>
        <taxon>Bacteria</taxon>
        <taxon>Bacillati</taxon>
        <taxon>Actinomycetota</taxon>
        <taxon>Actinomycetes</taxon>
        <taxon>Bifidobacteriales</taxon>
        <taxon>Bifidobacteriaceae</taxon>
        <taxon>Bifidobacterium</taxon>
    </lineage>
</organism>
<keyword evidence="1" id="KW-0347">Helicase</keyword>
<sequence>MQYQQKTTIPCGMAFVVQWSCGESNPGPVTVPSVFYVRSLLAVRRFFCPHRCRRQLMASISAEKVPQPPCGAVAGASLLNDAQHLPEDEGE</sequence>
<accession>A0A087E4Y5</accession>
<dbReference type="AlphaFoldDB" id="A0A087E4Y5"/>
<proteinExistence type="predicted"/>
<keyword evidence="1" id="KW-0547">Nucleotide-binding</keyword>
<protein>
    <submittedName>
        <fullName evidence="1">DEAD/DEAH box helicase</fullName>
    </submittedName>
</protein>
<comment type="caution">
    <text evidence="1">The sequence shown here is derived from an EMBL/GenBank/DDBJ whole genome shotgun (WGS) entry which is preliminary data.</text>
</comment>
<evidence type="ECO:0000313" key="1">
    <source>
        <dbReference type="EMBL" id="KFJ02836.1"/>
    </source>
</evidence>
<name>A0A087E4Y5_9BIFI</name>